<dbReference type="EMBL" id="HBEN01007950">
    <property type="protein sequence ID" value="CAD8440876.1"/>
    <property type="molecule type" value="Transcribed_RNA"/>
</dbReference>
<evidence type="ECO:0000256" key="5">
    <source>
        <dbReference type="ARBA" id="ARBA00023136"/>
    </source>
</evidence>
<evidence type="ECO:0000256" key="8">
    <source>
        <dbReference type="PROSITE-ProRule" id="PRU00259"/>
    </source>
</evidence>
<evidence type="ECO:0000313" key="9">
    <source>
        <dbReference type="EMBL" id="CAD8440876.1"/>
    </source>
</evidence>
<dbReference type="GO" id="GO:0005774">
    <property type="term" value="C:vacuolar membrane"/>
    <property type="evidence" value="ECO:0007669"/>
    <property type="project" value="UniProtKB-SubCell"/>
</dbReference>
<dbReference type="InterPro" id="IPR045156">
    <property type="entry name" value="Vac8"/>
</dbReference>
<dbReference type="PROSITE" id="PS50176">
    <property type="entry name" value="ARM_REPEAT"/>
    <property type="match status" value="1"/>
</dbReference>
<reference evidence="9" key="1">
    <citation type="submission" date="2021-01" db="EMBL/GenBank/DDBJ databases">
        <authorList>
            <person name="Corre E."/>
            <person name="Pelletier E."/>
            <person name="Niang G."/>
            <person name="Scheremetjew M."/>
            <person name="Finn R."/>
            <person name="Kale V."/>
            <person name="Holt S."/>
            <person name="Cochrane G."/>
            <person name="Meng A."/>
            <person name="Brown T."/>
            <person name="Cohen L."/>
        </authorList>
    </citation>
    <scope>NUCLEOTIDE SEQUENCE</scope>
    <source>
        <strain evidence="9">CCAC1681</strain>
    </source>
</reference>
<dbReference type="InterPro" id="IPR016024">
    <property type="entry name" value="ARM-type_fold"/>
</dbReference>
<gene>
    <name evidence="9" type="ORF">MSP1401_LOCUS6555</name>
</gene>
<evidence type="ECO:0000256" key="4">
    <source>
        <dbReference type="ARBA" id="ARBA00022737"/>
    </source>
</evidence>
<dbReference type="AlphaFoldDB" id="A0A7S0D2B3"/>
<accession>A0A7S0D2B3</accession>
<dbReference type="PANTHER" id="PTHR47249">
    <property type="entry name" value="VACUOLAR PROTEIN 8"/>
    <property type="match status" value="1"/>
</dbReference>
<keyword evidence="3" id="KW-0926">Vacuole</keyword>
<dbReference type="InterPro" id="IPR000225">
    <property type="entry name" value="Armadillo"/>
</dbReference>
<keyword evidence="5" id="KW-0472">Membrane</keyword>
<evidence type="ECO:0000256" key="7">
    <source>
        <dbReference type="ARBA" id="ARBA00026209"/>
    </source>
</evidence>
<evidence type="ECO:0000256" key="6">
    <source>
        <dbReference type="ARBA" id="ARBA00023288"/>
    </source>
</evidence>
<dbReference type="GO" id="GO:0043495">
    <property type="term" value="F:protein-membrane adaptor activity"/>
    <property type="evidence" value="ECO:0007669"/>
    <property type="project" value="InterPro"/>
</dbReference>
<dbReference type="PANTHER" id="PTHR47249:SF1">
    <property type="entry name" value="VACUOLAR PROTEIN 8"/>
    <property type="match status" value="1"/>
</dbReference>
<keyword evidence="4" id="KW-0677">Repeat</keyword>
<protein>
    <recommendedName>
        <fullName evidence="7">Vacuolar protein 8</fullName>
    </recommendedName>
</protein>
<proteinExistence type="inferred from homology"/>
<sequence>MGIFSCFACCRKRKTSVDDLPDILQKLAIAKKPKDAKKSLKLLLALGDEAIVPAAVMRSGKIVPKLHTWAQSRDGELRRTALICAATLSQASESSGCAEALATSDFLMSCGAIAKMKKDKRLARVAARYFAAAGGNQNVRVKIVDANIHDQVWSFVKSKDAETMKFGILAYGKFADDAYCAKQMCQENLTVDDLVKFFFARITKTDDTDVENWCLMAVARLAQAPLFSDKLAKMDKLPIIFAKAHDSIAGRKLPAALCVANCAANKTLRVRLVKHRAYQLFVDMSKVGSHARRDMQDYQRVAALGFRNLSSNFHLRALAGRVGAVEAVVRMLRSRDQDIRRYAAKAASELSLHEENGKKMVDFGVFPPLIALAKSGDKYCEDEAVTALANLALTEDNQAEFQKEGGMEAMEVMALSRNPKVVKIAKRLTMRVRMTKLRTAARFAGKMAAVQKEELMKKGEWNEDGDKDEFSRA</sequence>
<evidence type="ECO:0000256" key="2">
    <source>
        <dbReference type="ARBA" id="ARBA00005462"/>
    </source>
</evidence>
<name>A0A7S0D2B3_MICPS</name>
<dbReference type="Gene3D" id="1.25.10.10">
    <property type="entry name" value="Leucine-rich Repeat Variant"/>
    <property type="match status" value="2"/>
</dbReference>
<dbReference type="InterPro" id="IPR011989">
    <property type="entry name" value="ARM-like"/>
</dbReference>
<comment type="subcellular location">
    <subcellularLocation>
        <location evidence="1">Vacuole membrane</location>
        <topology evidence="1">Lipid-anchor</topology>
    </subcellularLocation>
</comment>
<evidence type="ECO:0000256" key="1">
    <source>
        <dbReference type="ARBA" id="ARBA00004592"/>
    </source>
</evidence>
<feature type="repeat" description="ARM" evidence="8">
    <location>
        <begin position="323"/>
        <end position="365"/>
    </location>
</feature>
<dbReference type="GO" id="GO:0071562">
    <property type="term" value="P:nucleus-vacuole junction assembly"/>
    <property type="evidence" value="ECO:0007669"/>
    <property type="project" value="InterPro"/>
</dbReference>
<comment type="similarity">
    <text evidence="2">Belongs to the beta-catenin family.</text>
</comment>
<dbReference type="SUPFAM" id="SSF48371">
    <property type="entry name" value="ARM repeat"/>
    <property type="match status" value="1"/>
</dbReference>
<organism evidence="9">
    <name type="scientific">Micromonas pusilla</name>
    <name type="common">Picoplanktonic green alga</name>
    <name type="synonym">Chromulina pusilla</name>
    <dbReference type="NCBI Taxonomy" id="38833"/>
    <lineage>
        <taxon>Eukaryota</taxon>
        <taxon>Viridiplantae</taxon>
        <taxon>Chlorophyta</taxon>
        <taxon>Mamiellophyceae</taxon>
        <taxon>Mamiellales</taxon>
        <taxon>Mamiellaceae</taxon>
        <taxon>Micromonas</taxon>
    </lineage>
</organism>
<keyword evidence="6" id="KW-0449">Lipoprotein</keyword>
<evidence type="ECO:0000256" key="3">
    <source>
        <dbReference type="ARBA" id="ARBA00022554"/>
    </source>
</evidence>